<feature type="region of interest" description="Disordered" evidence="1">
    <location>
        <begin position="1"/>
        <end position="23"/>
    </location>
</feature>
<name>M5GD48_DACPD</name>
<dbReference type="HOGENOM" id="CLU_1959507_0_0_1"/>
<evidence type="ECO:0000313" key="2">
    <source>
        <dbReference type="EMBL" id="EJU04252.1"/>
    </source>
</evidence>
<gene>
    <name evidence="2" type="ORF">DACRYDRAFT_98959</name>
</gene>
<dbReference type="OrthoDB" id="2595043at2759"/>
<dbReference type="RefSeq" id="XP_040631146.1">
    <property type="nucleotide sequence ID" value="XM_040777556.1"/>
</dbReference>
<dbReference type="GeneID" id="63692618"/>
<dbReference type="Proteomes" id="UP000030653">
    <property type="component" value="Unassembled WGS sequence"/>
</dbReference>
<evidence type="ECO:0000256" key="1">
    <source>
        <dbReference type="SAM" id="MobiDB-lite"/>
    </source>
</evidence>
<protein>
    <submittedName>
        <fullName evidence="2">Uncharacterized protein</fullName>
    </submittedName>
</protein>
<reference evidence="2 3" key="1">
    <citation type="journal article" date="2012" name="Science">
        <title>The Paleozoic origin of enzymatic lignin decomposition reconstructed from 31 fungal genomes.</title>
        <authorList>
            <person name="Floudas D."/>
            <person name="Binder M."/>
            <person name="Riley R."/>
            <person name="Barry K."/>
            <person name="Blanchette R.A."/>
            <person name="Henrissat B."/>
            <person name="Martinez A.T."/>
            <person name="Otillar R."/>
            <person name="Spatafora J.W."/>
            <person name="Yadav J.S."/>
            <person name="Aerts A."/>
            <person name="Benoit I."/>
            <person name="Boyd A."/>
            <person name="Carlson A."/>
            <person name="Copeland A."/>
            <person name="Coutinho P.M."/>
            <person name="de Vries R.P."/>
            <person name="Ferreira P."/>
            <person name="Findley K."/>
            <person name="Foster B."/>
            <person name="Gaskell J."/>
            <person name="Glotzer D."/>
            <person name="Gorecki P."/>
            <person name="Heitman J."/>
            <person name="Hesse C."/>
            <person name="Hori C."/>
            <person name="Igarashi K."/>
            <person name="Jurgens J.A."/>
            <person name="Kallen N."/>
            <person name="Kersten P."/>
            <person name="Kohler A."/>
            <person name="Kuees U."/>
            <person name="Kumar T.K.A."/>
            <person name="Kuo A."/>
            <person name="LaButti K."/>
            <person name="Larrondo L.F."/>
            <person name="Lindquist E."/>
            <person name="Ling A."/>
            <person name="Lombard V."/>
            <person name="Lucas S."/>
            <person name="Lundell T."/>
            <person name="Martin R."/>
            <person name="McLaughlin D.J."/>
            <person name="Morgenstern I."/>
            <person name="Morin E."/>
            <person name="Murat C."/>
            <person name="Nagy L.G."/>
            <person name="Nolan M."/>
            <person name="Ohm R.A."/>
            <person name="Patyshakuliyeva A."/>
            <person name="Rokas A."/>
            <person name="Ruiz-Duenas F.J."/>
            <person name="Sabat G."/>
            <person name="Salamov A."/>
            <person name="Samejima M."/>
            <person name="Schmutz J."/>
            <person name="Slot J.C."/>
            <person name="St John F."/>
            <person name="Stenlid J."/>
            <person name="Sun H."/>
            <person name="Sun S."/>
            <person name="Syed K."/>
            <person name="Tsang A."/>
            <person name="Wiebenga A."/>
            <person name="Young D."/>
            <person name="Pisabarro A."/>
            <person name="Eastwood D.C."/>
            <person name="Martin F."/>
            <person name="Cullen D."/>
            <person name="Grigoriev I.V."/>
            <person name="Hibbett D.S."/>
        </authorList>
    </citation>
    <scope>NUCLEOTIDE SEQUENCE [LARGE SCALE GENOMIC DNA]</scope>
    <source>
        <strain evidence="2 3">DJM-731 SS1</strain>
    </source>
</reference>
<feature type="compositionally biased region" description="Polar residues" evidence="1">
    <location>
        <begin position="1"/>
        <end position="15"/>
    </location>
</feature>
<accession>M5GD48</accession>
<dbReference type="EMBL" id="JH795858">
    <property type="protein sequence ID" value="EJU04252.1"/>
    <property type="molecule type" value="Genomic_DNA"/>
</dbReference>
<dbReference type="AlphaFoldDB" id="M5GD48"/>
<sequence length="128" mass="13588">MSGDRPSSLSSNKPLNGSGPHAAATQLADLLRDIQSFDPSDPSSAEDIGQLLKSIEQADGIAKGIDSRLDTLLQDLEGMIGVLEADRAQGKALDVQTQSRLREDEDAIEAELASLQCRSDEAVKGAKR</sequence>
<organism evidence="2 3">
    <name type="scientific">Dacryopinax primogenitus (strain DJM 731)</name>
    <name type="common">Brown rot fungus</name>
    <dbReference type="NCBI Taxonomy" id="1858805"/>
    <lineage>
        <taxon>Eukaryota</taxon>
        <taxon>Fungi</taxon>
        <taxon>Dikarya</taxon>
        <taxon>Basidiomycota</taxon>
        <taxon>Agaricomycotina</taxon>
        <taxon>Dacrymycetes</taxon>
        <taxon>Dacrymycetales</taxon>
        <taxon>Dacrymycetaceae</taxon>
        <taxon>Dacryopinax</taxon>
    </lineage>
</organism>
<evidence type="ECO:0000313" key="3">
    <source>
        <dbReference type="Proteomes" id="UP000030653"/>
    </source>
</evidence>
<proteinExistence type="predicted"/>
<keyword evidence="3" id="KW-1185">Reference proteome</keyword>